<reference evidence="2" key="1">
    <citation type="journal article" date="2014" name="Front. Microbiol.">
        <title>High frequency of phylogenetically diverse reductive dehalogenase-homologous genes in deep subseafloor sedimentary metagenomes.</title>
        <authorList>
            <person name="Kawai M."/>
            <person name="Futagami T."/>
            <person name="Toyoda A."/>
            <person name="Takaki Y."/>
            <person name="Nishi S."/>
            <person name="Hori S."/>
            <person name="Arai W."/>
            <person name="Tsubouchi T."/>
            <person name="Morono Y."/>
            <person name="Uchiyama I."/>
            <person name="Ito T."/>
            <person name="Fujiyama A."/>
            <person name="Inagaki F."/>
            <person name="Takami H."/>
        </authorList>
    </citation>
    <scope>NUCLEOTIDE SEQUENCE</scope>
    <source>
        <strain evidence="2">Expedition CK06-06</strain>
    </source>
</reference>
<dbReference type="Pfam" id="PF00496">
    <property type="entry name" value="SBP_bac_5"/>
    <property type="match status" value="1"/>
</dbReference>
<dbReference type="EMBL" id="BARW01040354">
    <property type="protein sequence ID" value="GAJ17427.1"/>
    <property type="molecule type" value="Genomic_DNA"/>
</dbReference>
<gene>
    <name evidence="2" type="ORF">S12H4_61017</name>
</gene>
<proteinExistence type="predicted"/>
<dbReference type="SUPFAM" id="SSF53850">
    <property type="entry name" value="Periplasmic binding protein-like II"/>
    <property type="match status" value="1"/>
</dbReference>
<sequence>TGHLVESWEIGPDTLTMKVRSGINWAPTESQKAWMPVRELTAEDIALDINRFWEAPWGNRFDGILEKVSATDQYTVVVEFVDKFNLEGFYYMGWEDRSLIAPPEMIEAGDDKWSNQLGTGPFMFE</sequence>
<dbReference type="InterPro" id="IPR000914">
    <property type="entry name" value="SBP_5_dom"/>
</dbReference>
<protein>
    <recommendedName>
        <fullName evidence="1">Solute-binding protein family 5 domain-containing protein</fullName>
    </recommendedName>
</protein>
<feature type="non-terminal residue" evidence="2">
    <location>
        <position position="1"/>
    </location>
</feature>
<accession>X1VGQ3</accession>
<evidence type="ECO:0000259" key="1">
    <source>
        <dbReference type="Pfam" id="PF00496"/>
    </source>
</evidence>
<feature type="domain" description="Solute-binding protein family 5" evidence="1">
    <location>
        <begin position="2"/>
        <end position="125"/>
    </location>
</feature>
<comment type="caution">
    <text evidence="2">The sequence shown here is derived from an EMBL/GenBank/DDBJ whole genome shotgun (WGS) entry which is preliminary data.</text>
</comment>
<organism evidence="2">
    <name type="scientific">marine sediment metagenome</name>
    <dbReference type="NCBI Taxonomy" id="412755"/>
    <lineage>
        <taxon>unclassified sequences</taxon>
        <taxon>metagenomes</taxon>
        <taxon>ecological metagenomes</taxon>
    </lineage>
</organism>
<name>X1VGQ3_9ZZZZ</name>
<dbReference type="Gene3D" id="3.40.190.10">
    <property type="entry name" value="Periplasmic binding protein-like II"/>
    <property type="match status" value="1"/>
</dbReference>
<dbReference type="AlphaFoldDB" id="X1VGQ3"/>
<feature type="non-terminal residue" evidence="2">
    <location>
        <position position="125"/>
    </location>
</feature>
<evidence type="ECO:0000313" key="2">
    <source>
        <dbReference type="EMBL" id="GAJ17427.1"/>
    </source>
</evidence>